<dbReference type="PROSITE" id="PS50106">
    <property type="entry name" value="PDZ"/>
    <property type="match status" value="2"/>
</dbReference>
<feature type="domain" description="PDZ" evidence="4">
    <location>
        <begin position="123"/>
        <end position="220"/>
    </location>
</feature>
<dbReference type="AlphaFoldDB" id="A0A7Y2H3G0"/>
<keyword evidence="2" id="KW-0645">Protease</keyword>
<comment type="similarity">
    <text evidence="1">Belongs to the peptidase S1C family.</text>
</comment>
<sequence>PGTDVAVLKIDVPANDPPLPVVPLGNSDGVQVGEWGIAVGNPLGELESSMTVGVVSAKGRRDLRIAGGGPAYQNFLQTDASINFGNSGGPLVNVKGEVIGINSAVNPTGQGLGFAIPINMAREVAAQLITEGVIRRGFLGIVPWPLNEDTRARFEISPENTGVLVGTVQEDTPADRAGLQAGDVIVEFNGSAVEDVPDFRKIVADAGVGENVSVLVERDGRMIDLGVVLALRPDTPEQPQRVAPTEEEWLGLQLEQVTGRLMRQFNLQLSEGLVVSQIDMSRPAAESGLKVGDVLLEIDDRSVDDIERFREIVSGSIADEAAMEFLVQRGGERLMVRVNSRG</sequence>
<gene>
    <name evidence="5" type="ORF">HKN21_14725</name>
</gene>
<dbReference type="Gene3D" id="2.30.42.10">
    <property type="match status" value="1"/>
</dbReference>
<dbReference type="PRINTS" id="PR00834">
    <property type="entry name" value="PROTEASES2C"/>
</dbReference>
<evidence type="ECO:0000256" key="1">
    <source>
        <dbReference type="ARBA" id="ARBA00010541"/>
    </source>
</evidence>
<feature type="non-terminal residue" evidence="5">
    <location>
        <position position="1"/>
    </location>
</feature>
<dbReference type="InterPro" id="IPR036034">
    <property type="entry name" value="PDZ_sf"/>
</dbReference>
<dbReference type="Pfam" id="PF13365">
    <property type="entry name" value="Trypsin_2"/>
    <property type="match status" value="1"/>
</dbReference>
<organism evidence="5 6">
    <name type="scientific">Eiseniibacteriota bacterium</name>
    <dbReference type="NCBI Taxonomy" id="2212470"/>
    <lineage>
        <taxon>Bacteria</taxon>
        <taxon>Candidatus Eiseniibacteriota</taxon>
    </lineage>
</organism>
<evidence type="ECO:0000256" key="2">
    <source>
        <dbReference type="ARBA" id="ARBA00022670"/>
    </source>
</evidence>
<keyword evidence="3" id="KW-0378">Hydrolase</keyword>
<dbReference type="Gene3D" id="2.40.10.120">
    <property type="match status" value="1"/>
</dbReference>
<dbReference type="EMBL" id="JABDJR010000595">
    <property type="protein sequence ID" value="NNF08015.1"/>
    <property type="molecule type" value="Genomic_DNA"/>
</dbReference>
<dbReference type="GO" id="GO:0004252">
    <property type="term" value="F:serine-type endopeptidase activity"/>
    <property type="evidence" value="ECO:0007669"/>
    <property type="project" value="InterPro"/>
</dbReference>
<dbReference type="Pfam" id="PF13180">
    <property type="entry name" value="PDZ_2"/>
    <property type="match status" value="2"/>
</dbReference>
<evidence type="ECO:0000313" key="6">
    <source>
        <dbReference type="Proteomes" id="UP000547674"/>
    </source>
</evidence>
<accession>A0A7Y2H3G0</accession>
<comment type="caution">
    <text evidence="5">The sequence shown here is derived from an EMBL/GenBank/DDBJ whole genome shotgun (WGS) entry which is preliminary data.</text>
</comment>
<dbReference type="PANTHER" id="PTHR22939:SF129">
    <property type="entry name" value="SERINE PROTEASE HTRA2, MITOCHONDRIAL"/>
    <property type="match status" value="1"/>
</dbReference>
<dbReference type="PANTHER" id="PTHR22939">
    <property type="entry name" value="SERINE PROTEASE FAMILY S1C HTRA-RELATED"/>
    <property type="match status" value="1"/>
</dbReference>
<evidence type="ECO:0000259" key="4">
    <source>
        <dbReference type="PROSITE" id="PS50106"/>
    </source>
</evidence>
<dbReference type="Proteomes" id="UP000547674">
    <property type="component" value="Unassembled WGS sequence"/>
</dbReference>
<dbReference type="SMART" id="SM00228">
    <property type="entry name" value="PDZ"/>
    <property type="match status" value="2"/>
</dbReference>
<protein>
    <submittedName>
        <fullName evidence="5">PDZ domain-containing protein</fullName>
    </submittedName>
</protein>
<dbReference type="InterPro" id="IPR009003">
    <property type="entry name" value="Peptidase_S1_PA"/>
</dbReference>
<feature type="domain" description="PDZ" evidence="4">
    <location>
        <begin position="228"/>
        <end position="306"/>
    </location>
</feature>
<dbReference type="GO" id="GO:0006508">
    <property type="term" value="P:proteolysis"/>
    <property type="evidence" value="ECO:0007669"/>
    <property type="project" value="UniProtKB-KW"/>
</dbReference>
<proteinExistence type="inferred from homology"/>
<evidence type="ECO:0000256" key="3">
    <source>
        <dbReference type="ARBA" id="ARBA00022801"/>
    </source>
</evidence>
<dbReference type="InterPro" id="IPR001478">
    <property type="entry name" value="PDZ"/>
</dbReference>
<reference evidence="5 6" key="1">
    <citation type="submission" date="2020-03" db="EMBL/GenBank/DDBJ databases">
        <title>Metabolic flexibility allows generalist bacteria to become dominant in a frequently disturbed ecosystem.</title>
        <authorList>
            <person name="Chen Y.-J."/>
            <person name="Leung P.M."/>
            <person name="Bay S.K."/>
            <person name="Hugenholtz P."/>
            <person name="Kessler A.J."/>
            <person name="Shelley G."/>
            <person name="Waite D.W."/>
            <person name="Cook P.L."/>
            <person name="Greening C."/>
        </authorList>
    </citation>
    <scope>NUCLEOTIDE SEQUENCE [LARGE SCALE GENOMIC DNA]</scope>
    <source>
        <strain evidence="5">SS_bin_28</strain>
    </source>
</reference>
<dbReference type="InterPro" id="IPR001940">
    <property type="entry name" value="Peptidase_S1C"/>
</dbReference>
<name>A0A7Y2H3G0_UNCEI</name>
<evidence type="ECO:0000313" key="5">
    <source>
        <dbReference type="EMBL" id="NNF08015.1"/>
    </source>
</evidence>
<dbReference type="SUPFAM" id="SSF50156">
    <property type="entry name" value="PDZ domain-like"/>
    <property type="match status" value="2"/>
</dbReference>
<dbReference type="Gene3D" id="2.30.42.60">
    <property type="match status" value="1"/>
</dbReference>
<dbReference type="SUPFAM" id="SSF50494">
    <property type="entry name" value="Trypsin-like serine proteases"/>
    <property type="match status" value="1"/>
</dbReference>